<comment type="function">
    <text evidence="11">Involved in the degradation of L-arabinose. Catalyzes the interconversion of L-ribulose 5-phosphate (LRu5P) and D-xylulose 5-phosphate (D-Xu5P) via a retroaldol/aldol mechanism (carbon-carbon bond cleavage analogous to a class II aldolase reaction).</text>
</comment>
<evidence type="ECO:0000256" key="8">
    <source>
        <dbReference type="ARBA" id="ARBA00023235"/>
    </source>
</evidence>
<evidence type="ECO:0000256" key="11">
    <source>
        <dbReference type="ARBA" id="ARBA00053542"/>
    </source>
</evidence>
<keyword evidence="6" id="KW-0862">Zinc</keyword>
<dbReference type="HOGENOM" id="CLU_006033_5_0_9"/>
<dbReference type="GO" id="GO:0016832">
    <property type="term" value="F:aldehyde-lyase activity"/>
    <property type="evidence" value="ECO:0007669"/>
    <property type="project" value="TreeGrafter"/>
</dbReference>
<dbReference type="GO" id="GO:0008742">
    <property type="term" value="F:L-ribulose-phosphate 4-epimerase activity"/>
    <property type="evidence" value="ECO:0007669"/>
    <property type="project" value="UniProtKB-EC"/>
</dbReference>
<dbReference type="NCBIfam" id="NF009003">
    <property type="entry name" value="PRK12348.1"/>
    <property type="match status" value="1"/>
</dbReference>
<evidence type="ECO:0000256" key="1">
    <source>
        <dbReference type="ARBA" id="ARBA00001726"/>
    </source>
</evidence>
<keyword evidence="5" id="KW-0479">Metal-binding</keyword>
<evidence type="ECO:0000313" key="16">
    <source>
        <dbReference type="Proteomes" id="UP000028185"/>
    </source>
</evidence>
<evidence type="ECO:0000256" key="13">
    <source>
        <dbReference type="ARBA" id="ARBA00074961"/>
    </source>
</evidence>
<dbReference type="InterPro" id="IPR001303">
    <property type="entry name" value="Aldolase_II/adducin_N"/>
</dbReference>
<dbReference type="PANTHER" id="PTHR22789">
    <property type="entry name" value="FUCULOSE PHOSPHATE ALDOLASE"/>
    <property type="match status" value="1"/>
</dbReference>
<evidence type="ECO:0000313" key="15">
    <source>
        <dbReference type="EMBL" id="AIG44473.1"/>
    </source>
</evidence>
<organism evidence="15 16">
    <name type="scientific">Streptococcus suis 6407</name>
    <dbReference type="NCBI Taxonomy" id="1214179"/>
    <lineage>
        <taxon>Bacteria</taxon>
        <taxon>Bacillati</taxon>
        <taxon>Bacillota</taxon>
        <taxon>Bacilli</taxon>
        <taxon>Lactobacillales</taxon>
        <taxon>Streptococcaceae</taxon>
        <taxon>Streptococcus</taxon>
    </lineage>
</organism>
<dbReference type="NCBIfam" id="NF009625">
    <property type="entry name" value="PRK13145.1"/>
    <property type="match status" value="1"/>
</dbReference>
<feature type="domain" description="Class II aldolase/adducin N-terminal" evidence="14">
    <location>
        <begin position="10"/>
        <end position="200"/>
    </location>
</feature>
<proteinExistence type="inferred from homology"/>
<dbReference type="GO" id="GO:0019568">
    <property type="term" value="P:arabinose catabolic process"/>
    <property type="evidence" value="ECO:0007669"/>
    <property type="project" value="UniProtKB-KW"/>
</dbReference>
<dbReference type="PANTHER" id="PTHR22789:SF8">
    <property type="entry name" value="L-RIBULOSE-5-PHOSPHATE 4-EPIMERASE SGBE"/>
    <property type="match status" value="1"/>
</dbReference>
<evidence type="ECO:0000256" key="3">
    <source>
        <dbReference type="ARBA" id="ARBA00010037"/>
    </source>
</evidence>
<dbReference type="GO" id="GO:0046872">
    <property type="term" value="F:metal ion binding"/>
    <property type="evidence" value="ECO:0007669"/>
    <property type="project" value="UniProtKB-KW"/>
</dbReference>
<dbReference type="EMBL" id="CP008921">
    <property type="protein sequence ID" value="AIG44473.1"/>
    <property type="molecule type" value="Genomic_DNA"/>
</dbReference>
<dbReference type="NCBIfam" id="NF006047">
    <property type="entry name" value="PRK08193.1"/>
    <property type="match status" value="1"/>
</dbReference>
<comment type="similarity">
    <text evidence="3">Belongs to the aldolase class II family. AraD/FucA subfamily.</text>
</comment>
<dbReference type="PATRIC" id="fig|1214179.4.peg.2141"/>
<dbReference type="SMART" id="SM01007">
    <property type="entry name" value="Aldolase_II"/>
    <property type="match status" value="1"/>
</dbReference>
<evidence type="ECO:0000256" key="5">
    <source>
        <dbReference type="ARBA" id="ARBA00022723"/>
    </source>
</evidence>
<dbReference type="SUPFAM" id="SSF53639">
    <property type="entry name" value="AraD/HMP-PK domain-like"/>
    <property type="match status" value="1"/>
</dbReference>
<protein>
    <recommendedName>
        <fullName evidence="13">L-ribulose-5-phosphate 4-epimerase</fullName>
        <ecNumber evidence="4">5.1.3.4</ecNumber>
    </recommendedName>
    <alternativeName>
        <fullName evidence="10">Phosphoribulose isomerase</fullName>
    </alternativeName>
</protein>
<evidence type="ECO:0000256" key="6">
    <source>
        <dbReference type="ARBA" id="ARBA00022833"/>
    </source>
</evidence>
<keyword evidence="9" id="KW-0119">Carbohydrate metabolism</keyword>
<comment type="catalytic activity">
    <reaction evidence="1">
        <text>L-ribulose 5-phosphate = D-xylulose 5-phosphate</text>
        <dbReference type="Rhea" id="RHEA:22368"/>
        <dbReference type="ChEBI" id="CHEBI:57737"/>
        <dbReference type="ChEBI" id="CHEBI:58226"/>
        <dbReference type="EC" id="5.1.3.4"/>
    </reaction>
</comment>
<dbReference type="EC" id="5.1.3.4" evidence="4"/>
<evidence type="ECO:0000259" key="14">
    <source>
        <dbReference type="SMART" id="SM01007"/>
    </source>
</evidence>
<sequence length="238" mass="26624">MPKDLQEMRQRVYEANIALPAHGLVKFTWGNVSEVCRELGRIVIKPSGVDYEKLSPENMVITDLDGNVVEGDLNPSSDLATHVALYKAWPNVHAVVHTHSTEAVGWAQAGRDIPFYGTTHADYFYGPVPCARSLTAEEVNSAYEKETGAVIIEEFERRGIDPVAVPGIVVRNHGPFTWGKDPAQAVYHSVVLEEVARMNRYTEQINPRVEPAPSYIMDKHYLRKHGPNAYYGQKGDEH</sequence>
<dbReference type="AlphaFoldDB" id="A0A075SKU8"/>
<evidence type="ECO:0000256" key="2">
    <source>
        <dbReference type="ARBA" id="ARBA00001947"/>
    </source>
</evidence>
<gene>
    <name evidence="15" type="primary">araD</name>
    <name evidence="15" type="ORF">ID09_10750</name>
</gene>
<comment type="pathway">
    <text evidence="12">Carbohydrate degradation; L-arabinose degradation via L-ribulose; D-xylulose 5-phosphate from L-arabinose (bacterial route): step 3/3.</text>
</comment>
<comment type="cofactor">
    <cofactor evidence="2">
        <name>Zn(2+)</name>
        <dbReference type="ChEBI" id="CHEBI:29105"/>
    </cofactor>
</comment>
<reference evidence="15 16" key="1">
    <citation type="journal article" date="2014" name="Genome Announc.">
        <title>Whole-Genome Sequence of Streptococcus suis Serotype 4 Reference Strain 6407.</title>
        <authorList>
            <person name="Wang K."/>
            <person name="Chen J."/>
            <person name="Yao H."/>
            <person name="Lu C."/>
        </authorList>
    </citation>
    <scope>NUCLEOTIDE SEQUENCE [LARGE SCALE GENOMIC DNA]</scope>
    <source>
        <strain evidence="15">6407</strain>
    </source>
</reference>
<dbReference type="InterPro" id="IPR036409">
    <property type="entry name" value="Aldolase_II/adducin_N_sf"/>
</dbReference>
<keyword evidence="8 15" id="KW-0413">Isomerase</keyword>
<evidence type="ECO:0000256" key="12">
    <source>
        <dbReference type="ARBA" id="ARBA00060520"/>
    </source>
</evidence>
<dbReference type="Proteomes" id="UP000028185">
    <property type="component" value="Chromosome"/>
</dbReference>
<dbReference type="FunFam" id="3.40.225.10:FF:000001">
    <property type="entry name" value="L-ribulose-5-phosphate 4-epimerase UlaF"/>
    <property type="match status" value="1"/>
</dbReference>
<evidence type="ECO:0000256" key="7">
    <source>
        <dbReference type="ARBA" id="ARBA00022935"/>
    </source>
</evidence>
<name>A0A075SKU8_STRSU</name>
<keyword evidence="7" id="KW-0054">Arabinose catabolism</keyword>
<dbReference type="InterPro" id="IPR050197">
    <property type="entry name" value="Aldolase_class_II_sugar_metab"/>
</dbReference>
<evidence type="ECO:0000256" key="10">
    <source>
        <dbReference type="ARBA" id="ARBA00032206"/>
    </source>
</evidence>
<evidence type="ECO:0000256" key="4">
    <source>
        <dbReference type="ARBA" id="ARBA00013186"/>
    </source>
</evidence>
<evidence type="ECO:0000256" key="9">
    <source>
        <dbReference type="ARBA" id="ARBA00023277"/>
    </source>
</evidence>
<dbReference type="RefSeq" id="WP_004194418.1">
    <property type="nucleotide sequence ID" value="NZ_ALLE01000018.1"/>
</dbReference>
<dbReference type="GO" id="GO:0005829">
    <property type="term" value="C:cytosol"/>
    <property type="evidence" value="ECO:0007669"/>
    <property type="project" value="TreeGrafter"/>
</dbReference>
<dbReference type="Pfam" id="PF00596">
    <property type="entry name" value="Aldolase_II"/>
    <property type="match status" value="1"/>
</dbReference>
<accession>A0A075SKU8</accession>
<dbReference type="Gene3D" id="3.40.225.10">
    <property type="entry name" value="Class II aldolase/adducin N-terminal domain"/>
    <property type="match status" value="1"/>
</dbReference>